<reference evidence="6" key="1">
    <citation type="submission" date="2020-09" db="EMBL/GenBank/DDBJ databases">
        <title>Whole genome shotgun sequence of Streptomyces xanthophaeus NBRC 12829.</title>
        <authorList>
            <person name="Komaki H."/>
            <person name="Tamura T."/>
        </authorList>
    </citation>
    <scope>NUCLEOTIDE SEQUENCE</scope>
    <source>
        <strain evidence="6">NBRC 12829</strain>
    </source>
</reference>
<protein>
    <recommendedName>
        <fullName evidence="5">JmjC domain-containing protein</fullName>
    </recommendedName>
</protein>
<evidence type="ECO:0000256" key="1">
    <source>
        <dbReference type="ARBA" id="ARBA00001954"/>
    </source>
</evidence>
<evidence type="ECO:0000313" key="7">
    <source>
        <dbReference type="Proteomes" id="UP000600026"/>
    </source>
</evidence>
<sequence length="281" mass="32037">MLFRGLASHWPAVGSWTPEQLKQRYPDVEVNALIGLPSSGVLFPQDQREYERTLSFSRFVDTMMTASPAAPCYLAYKRAGDLFDPSDYDVDSLTPDDGYSTDTRVWIGSAGTRSMLHSDLKDNFFCQIWGEKRVTLLPWRDSRAAYPFPDNLVNSRVDLADADLDRFPRLRGARFHHASVGPGDVLFIPRGCWHDIRSTTPSISVNHWFGKPQGVRAYLRLLGRLGPAFWYPAARDFVRHGVLGREERTTFFFSPPSTGKRLYDAVRWGDFSRDNDPHRDS</sequence>
<dbReference type="GO" id="GO:0016491">
    <property type="term" value="F:oxidoreductase activity"/>
    <property type="evidence" value="ECO:0007669"/>
    <property type="project" value="UniProtKB-KW"/>
</dbReference>
<keyword evidence="4" id="KW-0408">Iron</keyword>
<comment type="cofactor">
    <cofactor evidence="1">
        <name>Fe(2+)</name>
        <dbReference type="ChEBI" id="CHEBI:29033"/>
    </cofactor>
</comment>
<dbReference type="SMART" id="SM00558">
    <property type="entry name" value="JmjC"/>
    <property type="match status" value="1"/>
</dbReference>
<dbReference type="PANTHER" id="PTHR12461:SF106">
    <property type="entry name" value="BIFUNCTIONAL PEPTIDASE AND ARGINYL-HYDROXYLASE JMJD5"/>
    <property type="match status" value="1"/>
</dbReference>
<dbReference type="AlphaFoldDB" id="A0A919GY27"/>
<feature type="domain" description="JmjC" evidence="5">
    <location>
        <begin position="67"/>
        <end position="226"/>
    </location>
</feature>
<evidence type="ECO:0000256" key="4">
    <source>
        <dbReference type="ARBA" id="ARBA00023004"/>
    </source>
</evidence>
<organism evidence="6 7">
    <name type="scientific">Streptomyces xanthophaeus</name>
    <dbReference type="NCBI Taxonomy" id="67385"/>
    <lineage>
        <taxon>Bacteria</taxon>
        <taxon>Bacillati</taxon>
        <taxon>Actinomycetota</taxon>
        <taxon>Actinomycetes</taxon>
        <taxon>Kitasatosporales</taxon>
        <taxon>Streptomycetaceae</taxon>
        <taxon>Streptomyces</taxon>
    </lineage>
</organism>
<dbReference type="GO" id="GO:0046872">
    <property type="term" value="F:metal ion binding"/>
    <property type="evidence" value="ECO:0007669"/>
    <property type="project" value="UniProtKB-KW"/>
</dbReference>
<dbReference type="InterPro" id="IPR041667">
    <property type="entry name" value="Cupin_8"/>
</dbReference>
<accession>A0A919GY27</accession>
<dbReference type="EMBL" id="BNEE01000004">
    <property type="protein sequence ID" value="GHI83228.1"/>
    <property type="molecule type" value="Genomic_DNA"/>
</dbReference>
<comment type="caution">
    <text evidence="6">The sequence shown here is derived from an EMBL/GenBank/DDBJ whole genome shotgun (WGS) entry which is preliminary data.</text>
</comment>
<dbReference type="Gene3D" id="2.60.120.650">
    <property type="entry name" value="Cupin"/>
    <property type="match status" value="1"/>
</dbReference>
<keyword evidence="3" id="KW-0560">Oxidoreductase</keyword>
<evidence type="ECO:0000313" key="6">
    <source>
        <dbReference type="EMBL" id="GHI83228.1"/>
    </source>
</evidence>
<dbReference type="SUPFAM" id="SSF51197">
    <property type="entry name" value="Clavaminate synthase-like"/>
    <property type="match status" value="1"/>
</dbReference>
<gene>
    <name evidence="6" type="ORF">Sxan_05920</name>
</gene>
<evidence type="ECO:0000256" key="3">
    <source>
        <dbReference type="ARBA" id="ARBA00023002"/>
    </source>
</evidence>
<evidence type="ECO:0000259" key="5">
    <source>
        <dbReference type="PROSITE" id="PS51184"/>
    </source>
</evidence>
<dbReference type="PROSITE" id="PS51184">
    <property type="entry name" value="JMJC"/>
    <property type="match status" value="1"/>
</dbReference>
<evidence type="ECO:0000256" key="2">
    <source>
        <dbReference type="ARBA" id="ARBA00022723"/>
    </source>
</evidence>
<name>A0A919GY27_9ACTN</name>
<keyword evidence="2" id="KW-0479">Metal-binding</keyword>
<dbReference type="Pfam" id="PF13621">
    <property type="entry name" value="Cupin_8"/>
    <property type="match status" value="1"/>
</dbReference>
<dbReference type="PANTHER" id="PTHR12461">
    <property type="entry name" value="HYPOXIA-INDUCIBLE FACTOR 1 ALPHA INHIBITOR-RELATED"/>
    <property type="match status" value="1"/>
</dbReference>
<proteinExistence type="predicted"/>
<dbReference type="InterPro" id="IPR003347">
    <property type="entry name" value="JmjC_dom"/>
</dbReference>
<dbReference type="Proteomes" id="UP000600026">
    <property type="component" value="Unassembled WGS sequence"/>
</dbReference>
<keyword evidence="7" id="KW-1185">Reference proteome</keyword>